<name>A0ACC0J4G2_9ERIC</name>
<proteinExistence type="predicted"/>
<dbReference type="Proteomes" id="UP001060215">
    <property type="component" value="Chromosome 1"/>
</dbReference>
<keyword evidence="2" id="KW-1185">Reference proteome</keyword>
<comment type="caution">
    <text evidence="1">The sequence shown here is derived from an EMBL/GenBank/DDBJ whole genome shotgun (WGS) entry which is preliminary data.</text>
</comment>
<accession>A0ACC0J4G2</accession>
<dbReference type="EMBL" id="CM045758">
    <property type="protein sequence ID" value="KAI8032431.1"/>
    <property type="molecule type" value="Genomic_DNA"/>
</dbReference>
<protein>
    <submittedName>
        <fullName evidence="1">Uncharacterized protein</fullName>
    </submittedName>
</protein>
<sequence>MFNNTHTHKYIYTYILLFLIYIFPNLLFNFFQSRSFSLRIQHRQHLINNLIMFLLRFQLSHLHRTPNLPHLLQNPNFRISNDILIQFQHTQSFIVADYEDEERIFC</sequence>
<gene>
    <name evidence="1" type="ORF">LOK49_LG01G04178</name>
</gene>
<evidence type="ECO:0000313" key="1">
    <source>
        <dbReference type="EMBL" id="KAI8032431.1"/>
    </source>
</evidence>
<organism evidence="1 2">
    <name type="scientific">Camellia lanceoleosa</name>
    <dbReference type="NCBI Taxonomy" id="1840588"/>
    <lineage>
        <taxon>Eukaryota</taxon>
        <taxon>Viridiplantae</taxon>
        <taxon>Streptophyta</taxon>
        <taxon>Embryophyta</taxon>
        <taxon>Tracheophyta</taxon>
        <taxon>Spermatophyta</taxon>
        <taxon>Magnoliopsida</taxon>
        <taxon>eudicotyledons</taxon>
        <taxon>Gunneridae</taxon>
        <taxon>Pentapetalae</taxon>
        <taxon>asterids</taxon>
        <taxon>Ericales</taxon>
        <taxon>Theaceae</taxon>
        <taxon>Camellia</taxon>
    </lineage>
</organism>
<reference evidence="1 2" key="1">
    <citation type="journal article" date="2022" name="Plant J.">
        <title>Chromosome-level genome of Camellia lanceoleosa provides a valuable resource for understanding genome evolution and self-incompatibility.</title>
        <authorList>
            <person name="Gong W."/>
            <person name="Xiao S."/>
            <person name="Wang L."/>
            <person name="Liao Z."/>
            <person name="Chang Y."/>
            <person name="Mo W."/>
            <person name="Hu G."/>
            <person name="Li W."/>
            <person name="Zhao G."/>
            <person name="Zhu H."/>
            <person name="Hu X."/>
            <person name="Ji K."/>
            <person name="Xiang X."/>
            <person name="Song Q."/>
            <person name="Yuan D."/>
            <person name="Jin S."/>
            <person name="Zhang L."/>
        </authorList>
    </citation>
    <scope>NUCLEOTIDE SEQUENCE [LARGE SCALE GENOMIC DNA]</scope>
    <source>
        <strain evidence="1">SQ_2022a</strain>
    </source>
</reference>
<evidence type="ECO:0000313" key="2">
    <source>
        <dbReference type="Proteomes" id="UP001060215"/>
    </source>
</evidence>